<feature type="domain" description="LicD/FKTN/FKRP nucleotidyltransferase" evidence="1">
    <location>
        <begin position="26"/>
        <end position="252"/>
    </location>
</feature>
<reference evidence="2 3" key="1">
    <citation type="submission" date="2023-07" db="EMBL/GenBank/DDBJ databases">
        <title>Genomic Encyclopedia of Type Strains, Phase IV (KMG-IV): sequencing the most valuable type-strain genomes for metagenomic binning, comparative biology and taxonomic classification.</title>
        <authorList>
            <person name="Goeker M."/>
        </authorList>
    </citation>
    <scope>NUCLEOTIDE SEQUENCE [LARGE SCALE GENOMIC DNA]</scope>
    <source>
        <strain evidence="2 3">DSM 20694</strain>
    </source>
</reference>
<gene>
    <name evidence="2" type="ORF">J2S18_002859</name>
</gene>
<evidence type="ECO:0000313" key="2">
    <source>
        <dbReference type="EMBL" id="MDQ0150885.1"/>
    </source>
</evidence>
<dbReference type="EMBL" id="JAUSUF010000013">
    <property type="protein sequence ID" value="MDQ0150885.1"/>
    <property type="molecule type" value="Genomic_DNA"/>
</dbReference>
<dbReference type="PANTHER" id="PTHR43404:SF2">
    <property type="entry name" value="LIPOPOLYSACCHARIDE CHOLINEPHOSPHOTRANSFERASE LICD"/>
    <property type="match status" value="1"/>
</dbReference>
<protein>
    <submittedName>
        <fullName evidence="2">Lipopolysaccharide cholinephosphotransferase</fullName>
        <ecNumber evidence="2">2.7.8.-</ecNumber>
    </submittedName>
</protein>
<keyword evidence="3" id="KW-1185">Reference proteome</keyword>
<dbReference type="Proteomes" id="UP001228504">
    <property type="component" value="Unassembled WGS sequence"/>
</dbReference>
<evidence type="ECO:0000259" key="1">
    <source>
        <dbReference type="Pfam" id="PF04991"/>
    </source>
</evidence>
<sequence>MEYNKNELREAQIKLVNMLKDVDKVCRENNIDYWLTAGTLLGAIRHKGFIPWDDDIDISMMRKDYNKFMEIGKDKLNHKYFIQSIYSDENSENQFMKVRDRNSILRMNKREKGHTGIFIDIFPMDSFTKNDSKIFIKNKLMRKIKFHWMKYAKIKSPFFKNIKGNVVKIIAKTYFSINKEYDYKNINEELKMYLSNMKYDVENEDHIRYGIESIHNYIYHREDIFPLIEVEFEGYKFRAPNNYDRFLKTFFGDYMKLPKVEDRKPHHIMELKLKLTKEEYINLNKNYFN</sequence>
<dbReference type="GO" id="GO:0016740">
    <property type="term" value="F:transferase activity"/>
    <property type="evidence" value="ECO:0007669"/>
    <property type="project" value="UniProtKB-KW"/>
</dbReference>
<comment type="caution">
    <text evidence="2">The sequence shown here is derived from an EMBL/GenBank/DDBJ whole genome shotgun (WGS) entry which is preliminary data.</text>
</comment>
<dbReference type="PANTHER" id="PTHR43404">
    <property type="entry name" value="LIPOPOLYSACCHARIDE CHOLINEPHOSPHOTRANSFERASE LICD"/>
    <property type="match status" value="1"/>
</dbReference>
<evidence type="ECO:0000313" key="3">
    <source>
        <dbReference type="Proteomes" id="UP001228504"/>
    </source>
</evidence>
<dbReference type="InterPro" id="IPR007074">
    <property type="entry name" value="LicD/FKTN/FKRP_NTP_transf"/>
</dbReference>
<dbReference type="EC" id="2.7.8.-" evidence="2"/>
<keyword evidence="2" id="KW-0808">Transferase</keyword>
<proteinExistence type="predicted"/>
<accession>A0ABT9UX40</accession>
<name>A0ABT9UX40_9FIRM</name>
<dbReference type="Pfam" id="PF04991">
    <property type="entry name" value="LicD"/>
    <property type="match status" value="1"/>
</dbReference>
<dbReference type="RefSeq" id="WP_307487725.1">
    <property type="nucleotide sequence ID" value="NZ_JAUSUF010000013.1"/>
</dbReference>
<dbReference type="InterPro" id="IPR052942">
    <property type="entry name" value="LPS_cholinephosphotransferase"/>
</dbReference>
<organism evidence="2 3">
    <name type="scientific">Eubacterium multiforme</name>
    <dbReference type="NCBI Taxonomy" id="83339"/>
    <lineage>
        <taxon>Bacteria</taxon>
        <taxon>Bacillati</taxon>
        <taxon>Bacillota</taxon>
        <taxon>Clostridia</taxon>
        <taxon>Eubacteriales</taxon>
        <taxon>Eubacteriaceae</taxon>
        <taxon>Eubacterium</taxon>
    </lineage>
</organism>